<dbReference type="eggNOG" id="COG0840">
    <property type="taxonomic scope" value="Bacteria"/>
</dbReference>
<dbReference type="Gene3D" id="3.30.450.20">
    <property type="entry name" value="PAS domain"/>
    <property type="match status" value="1"/>
</dbReference>
<dbReference type="PROSITE" id="PS50111">
    <property type="entry name" value="CHEMOTAXIS_TRANSDUC_2"/>
    <property type="match status" value="1"/>
</dbReference>
<dbReference type="AlphaFoldDB" id="E7ABZ1"/>
<keyword evidence="1 2" id="KW-0807">Transducer</keyword>
<dbReference type="Gene3D" id="1.10.287.950">
    <property type="entry name" value="Methyl-accepting chemotaxis protein"/>
    <property type="match status" value="1"/>
</dbReference>
<name>E7ABZ1_HELFC</name>
<dbReference type="Proteomes" id="UP000007934">
    <property type="component" value="Chromosome"/>
</dbReference>
<evidence type="ECO:0000313" key="6">
    <source>
        <dbReference type="Proteomes" id="UP000007934"/>
    </source>
</evidence>
<feature type="domain" description="Methyl-accepting transducer" evidence="4">
    <location>
        <begin position="467"/>
        <end position="640"/>
    </location>
</feature>
<dbReference type="Pfam" id="PF00015">
    <property type="entry name" value="MCPsignal"/>
    <property type="match status" value="1"/>
</dbReference>
<dbReference type="SMART" id="SM00283">
    <property type="entry name" value="MA"/>
    <property type="match status" value="1"/>
</dbReference>
<dbReference type="HOGENOM" id="CLU_000445_107_30_7"/>
<evidence type="ECO:0000313" key="5">
    <source>
        <dbReference type="EMBL" id="CBY82960.1"/>
    </source>
</evidence>
<dbReference type="EMBL" id="FQ670179">
    <property type="protein sequence ID" value="CBY82960.1"/>
    <property type="molecule type" value="Genomic_DNA"/>
</dbReference>
<dbReference type="OrthoDB" id="5315287at2"/>
<protein>
    <submittedName>
        <fullName evidence="5">Methyl-accepting chemotaxis protein (MCP)</fullName>
    </submittedName>
</protein>
<evidence type="ECO:0000256" key="2">
    <source>
        <dbReference type="PROSITE-ProRule" id="PRU00284"/>
    </source>
</evidence>
<reference evidence="5 6" key="1">
    <citation type="journal article" date="2011" name="Genome Biol. Evol.">
        <title>Comparative whole genome sequence analysis of the carcinogenic bacterial model pathogen Helicobacter felis.</title>
        <authorList>
            <person name="Arnold I.C."/>
            <person name="Zigova Z."/>
            <person name="Holden M."/>
            <person name="Lawley T.D."/>
            <person name="Rad R."/>
            <person name="Dougan G."/>
            <person name="Falkow S."/>
            <person name="Bentley S.D."/>
            <person name="Muller A."/>
        </authorList>
    </citation>
    <scope>NUCLEOTIDE SEQUENCE [LARGE SCALE GENOMIC DNA]</scope>
    <source>
        <strain evidence="6">ATCC 49179 / CCUG 28539 / NCTC 12436 / CS1</strain>
    </source>
</reference>
<dbReference type="KEGG" id="hfe:HFELIS_08760"/>
<dbReference type="PANTHER" id="PTHR32089:SF112">
    <property type="entry name" value="LYSOZYME-LIKE PROTEIN-RELATED"/>
    <property type="match status" value="1"/>
</dbReference>
<organism evidence="5 6">
    <name type="scientific">Helicobacter felis (strain ATCC 49179 / CCUG 28539 / NCTC 12436 / CS1)</name>
    <dbReference type="NCBI Taxonomy" id="936155"/>
    <lineage>
        <taxon>Bacteria</taxon>
        <taxon>Pseudomonadati</taxon>
        <taxon>Campylobacterota</taxon>
        <taxon>Epsilonproteobacteria</taxon>
        <taxon>Campylobacterales</taxon>
        <taxon>Helicobacteraceae</taxon>
        <taxon>Helicobacter</taxon>
    </lineage>
</organism>
<dbReference type="GO" id="GO:0007165">
    <property type="term" value="P:signal transduction"/>
    <property type="evidence" value="ECO:0007669"/>
    <property type="project" value="UniProtKB-KW"/>
</dbReference>
<evidence type="ECO:0000256" key="1">
    <source>
        <dbReference type="ARBA" id="ARBA00023224"/>
    </source>
</evidence>
<dbReference type="GO" id="GO:0016020">
    <property type="term" value="C:membrane"/>
    <property type="evidence" value="ECO:0007669"/>
    <property type="project" value="InterPro"/>
</dbReference>
<dbReference type="GeneID" id="88092169"/>
<keyword evidence="3" id="KW-0812">Transmembrane</keyword>
<keyword evidence="6" id="KW-1185">Reference proteome</keyword>
<dbReference type="InterPro" id="IPR004089">
    <property type="entry name" value="MCPsignal_dom"/>
</dbReference>
<dbReference type="RefSeq" id="WP_013469326.1">
    <property type="nucleotide sequence ID" value="NC_014810.2"/>
</dbReference>
<proteinExistence type="predicted"/>
<evidence type="ECO:0000256" key="3">
    <source>
        <dbReference type="SAM" id="Phobius"/>
    </source>
</evidence>
<feature type="transmembrane region" description="Helical" evidence="3">
    <location>
        <begin position="315"/>
        <end position="335"/>
    </location>
</feature>
<keyword evidence="3" id="KW-0472">Membrane</keyword>
<dbReference type="SUPFAM" id="SSF58104">
    <property type="entry name" value="Methyl-accepting chemotaxis protein (MCP) signaling domain"/>
    <property type="match status" value="1"/>
</dbReference>
<accession>E7ABZ1</accession>
<keyword evidence="3" id="KW-1133">Transmembrane helix</keyword>
<gene>
    <name evidence="5" type="primary">TlpA2</name>
    <name evidence="5" type="ordered locus">Hfelis_08760</name>
</gene>
<evidence type="ECO:0000259" key="4">
    <source>
        <dbReference type="PROSITE" id="PS50111"/>
    </source>
</evidence>
<sequence length="687" mass="76541">MFKNMKLGTKIVLVISLILLLMYGVLATVLLINATSMLRDNAEKILKEQTTIKANAVIRALHNISRAITNFASYMVSNPKILLEDAKMQAMLTSLIETNDRGHIREALLVILDSQSKPQQSLGVLKTKDNRIEIFHNNPSILDAIAMRRALETRESARSSTVPMSALNGEKIFGNIVALPIMYNGQMIAIVGVLIDFGRIQDQYFPEGDLNGFLIGRRDTILAIHTNHSIQGRKFLEVMSGADSQQIIDFRKNAKPGETRIVEWYSENLKANTIATLYAFRPFSRILPRVDFNWVVASAIDKKKVFADLYVMRKIIIFGGILTIICIILALYFFLHNQVLKRLQEMGNVLESFFKFLRHEADDIRFYKVRYNDEIGKMFKGIIENVSHIQTTFATDNKMVGQATLSATSVEKGLIVADHLQCEQGATPQICELITTLHTMITSLEKKVGSDLGKILSVVHAYQNLDFTSNIDNAKGDVELAINQLGTEITKMLHVSLGFANALSEKAIGLKTSMDKLAQNSEQQSQEIKNTTESIETITQRISDVSAKSDSMIAQSQEIKSVVEMIRDIADQTNLLALNAAIEAARAGEHGRGFAVVADEVRKLAERTQKSLGEIESNINVLVQSIADNSTAIKEQADAVLDINQVIVRFDGNLSHNIEIANECLSISRDVQRIATDILEDTNKKKF</sequence>
<dbReference type="STRING" id="936155.HFELIS_08760"/>
<dbReference type="PANTHER" id="PTHR32089">
    <property type="entry name" value="METHYL-ACCEPTING CHEMOTAXIS PROTEIN MCPB"/>
    <property type="match status" value="1"/>
</dbReference>